<evidence type="ECO:0000259" key="2">
    <source>
        <dbReference type="Pfam" id="PF00188"/>
    </source>
</evidence>
<dbReference type="RefSeq" id="WP_003455787.1">
    <property type="nucleotide sequence ID" value="NC_008261.1"/>
</dbReference>
<dbReference type="PaxDb" id="195103-CPF_0827"/>
<feature type="domain" description="SCP" evidence="2">
    <location>
        <begin position="195"/>
        <end position="315"/>
    </location>
</feature>
<evidence type="ECO:0000256" key="1">
    <source>
        <dbReference type="SAM" id="MobiDB-lite"/>
    </source>
</evidence>
<dbReference type="PANTHER" id="PTHR31157">
    <property type="entry name" value="SCP DOMAIN-CONTAINING PROTEIN"/>
    <property type="match status" value="1"/>
</dbReference>
<dbReference type="STRING" id="195103.CPF_0827"/>
<dbReference type="GeneID" id="93002835"/>
<dbReference type="SUPFAM" id="SSF55797">
    <property type="entry name" value="PR-1-like"/>
    <property type="match status" value="1"/>
</dbReference>
<sequence length="317" mass="35453">MSKILISILLSLGLCSGGAGVRYFNSNNISHKNVQANQSVSNESSEKVEAQQGEKSKEETNILSSNPFTKVFENISKNFSKDKVTDTTKKEESVKNTPQDEEAKVESNYENGKLEIIQSNNENKEVSQSNNEEANPSKDKQEEKPVENNKVEKETNKESVQKQENKPVENQVEKPVEQSNNSSSYIAQIEQMIFNKVNEERAKAGVAPLSYSNTMQKYARIKSEDMGVRKYFSHEDPNGQLITAKMKADGVSYNAWGENIAYLGGYSGDSNIANQFMTNWMNSSGHRANILSPNFTSIGVGVYKIGNTYYATQEFMK</sequence>
<dbReference type="KEGG" id="cpf:CPF_0827"/>
<keyword evidence="4" id="KW-1185">Reference proteome</keyword>
<feature type="compositionally biased region" description="Basic and acidic residues" evidence="1">
    <location>
        <begin position="44"/>
        <end position="60"/>
    </location>
</feature>
<feature type="region of interest" description="Disordered" evidence="1">
    <location>
        <begin position="83"/>
        <end position="181"/>
    </location>
</feature>
<proteinExistence type="predicted"/>
<dbReference type="InterPro" id="IPR014044">
    <property type="entry name" value="CAP_dom"/>
</dbReference>
<dbReference type="EMBL" id="CP000246">
    <property type="protein sequence ID" value="ABG83655.1"/>
    <property type="molecule type" value="Genomic_DNA"/>
</dbReference>
<dbReference type="Pfam" id="PF00188">
    <property type="entry name" value="CAP"/>
    <property type="match status" value="1"/>
</dbReference>
<dbReference type="InterPro" id="IPR035940">
    <property type="entry name" value="CAP_sf"/>
</dbReference>
<dbReference type="HOGENOM" id="CLU_876349_0_0_9"/>
<feature type="region of interest" description="Disordered" evidence="1">
    <location>
        <begin position="35"/>
        <end position="66"/>
    </location>
</feature>
<evidence type="ECO:0000313" key="4">
    <source>
        <dbReference type="Proteomes" id="UP000001823"/>
    </source>
</evidence>
<gene>
    <name evidence="3" type="ordered locus">CPF_0827</name>
</gene>
<feature type="compositionally biased region" description="Polar residues" evidence="1">
    <location>
        <begin position="117"/>
        <end position="134"/>
    </location>
</feature>
<feature type="compositionally biased region" description="Basic and acidic residues" evidence="1">
    <location>
        <begin position="83"/>
        <end position="94"/>
    </location>
</feature>
<name>A0A0H2YRS8_CLOP1</name>
<reference evidence="3 4" key="1">
    <citation type="journal article" date="2006" name="Genome Res.">
        <title>Skewed genomic variability in strains of the toxigenic bacterial pathogen, Clostridium perfringens.</title>
        <authorList>
            <person name="Myers G.S."/>
            <person name="Rasko D.A."/>
            <person name="Cheung J.K."/>
            <person name="Ravel J."/>
            <person name="Seshadri R."/>
            <person name="Deboy R.T."/>
            <person name="Ren Q."/>
            <person name="Varga J."/>
            <person name="Awad M.M."/>
            <person name="Brinkac L.M."/>
            <person name="Daugherty S.C."/>
            <person name="Haft D.H."/>
            <person name="Dodson R.J."/>
            <person name="Madupu R."/>
            <person name="Nelson W.C."/>
            <person name="Rosovitz M.J."/>
            <person name="Sullivan S.A."/>
            <person name="Khouri H."/>
            <person name="Dimitrov G.I."/>
            <person name="Watkins K.L."/>
            <person name="Mulligan S."/>
            <person name="Benton J."/>
            <person name="Radune D."/>
            <person name="Fisher D.J."/>
            <person name="Atkins H.S."/>
            <person name="Hiscox T."/>
            <person name="Jost B.H."/>
            <person name="Billington S.J."/>
            <person name="Songer J.G."/>
            <person name="McClane B.A."/>
            <person name="Titball R.W."/>
            <person name="Rood J.I."/>
            <person name="Melville S.B."/>
            <person name="Paulsen I.T."/>
        </authorList>
    </citation>
    <scope>NUCLEOTIDE SEQUENCE [LARGE SCALE GENOMIC DNA]</scope>
    <source>
        <strain evidence="4">ATCC 13124 / DSM 756 / JCM 1290 / NCIMB 6125 / NCTC 8237 / S 107 / Type A</strain>
    </source>
</reference>
<dbReference type="PANTHER" id="PTHR31157:SF1">
    <property type="entry name" value="SCP DOMAIN-CONTAINING PROTEIN"/>
    <property type="match status" value="1"/>
</dbReference>
<dbReference type="CDD" id="cd05379">
    <property type="entry name" value="CAP_bacterial"/>
    <property type="match status" value="1"/>
</dbReference>
<dbReference type="eggNOG" id="COG2340">
    <property type="taxonomic scope" value="Bacteria"/>
</dbReference>
<accession>A0A0H2YRS8</accession>
<protein>
    <submittedName>
        <fullName evidence="3">SCP-like extracellular family protein</fullName>
    </submittedName>
</protein>
<evidence type="ECO:0000313" key="3">
    <source>
        <dbReference type="EMBL" id="ABG83655.1"/>
    </source>
</evidence>
<dbReference type="Gene3D" id="3.40.33.10">
    <property type="entry name" value="CAP"/>
    <property type="match status" value="1"/>
</dbReference>
<organism evidence="3 4">
    <name type="scientific">Clostridium perfringens (strain ATCC 13124 / DSM 756 / JCM 1290 / NCIMB 6125 / NCTC 8237 / Type A)</name>
    <dbReference type="NCBI Taxonomy" id="195103"/>
    <lineage>
        <taxon>Bacteria</taxon>
        <taxon>Bacillati</taxon>
        <taxon>Bacillota</taxon>
        <taxon>Clostridia</taxon>
        <taxon>Eubacteriales</taxon>
        <taxon>Clostridiaceae</taxon>
        <taxon>Clostridium</taxon>
    </lineage>
</organism>
<dbReference type="AlphaFoldDB" id="A0A0H2YRS8"/>
<feature type="compositionally biased region" description="Basic and acidic residues" evidence="1">
    <location>
        <begin position="135"/>
        <end position="176"/>
    </location>
</feature>
<dbReference type="Proteomes" id="UP000001823">
    <property type="component" value="Chromosome"/>
</dbReference>